<evidence type="ECO:0000256" key="3">
    <source>
        <dbReference type="ARBA" id="ARBA00022475"/>
    </source>
</evidence>
<dbReference type="GO" id="GO:0015740">
    <property type="term" value="P:C4-dicarboxylate transport"/>
    <property type="evidence" value="ECO:0007669"/>
    <property type="project" value="TreeGrafter"/>
</dbReference>
<dbReference type="PROSITE" id="PS51257">
    <property type="entry name" value="PROKAR_LIPOPROTEIN"/>
    <property type="match status" value="1"/>
</dbReference>
<feature type="domain" description="Tripartite ATP-independent periplasmic transporters DctQ component" evidence="10">
    <location>
        <begin position="23"/>
        <end position="154"/>
    </location>
</feature>
<dbReference type="Pfam" id="PF04290">
    <property type="entry name" value="DctQ"/>
    <property type="match status" value="1"/>
</dbReference>
<sequence length="179" mass="19308">MRRFLDHLYQGAGIAAGACIVLMTLLILAQIVGRWFGIVIPSTEDFSGFLLAAASFLALAYTLRSGGHIRVTLVIGHIQGLPRRLLEGTILLLALGLAGFTAWACAYLVYESWQFQELSQGYIPVPLWIPQLPMALGLVILCIALLDELVQLLRGGRPAYLAHDEGAAVAPAADGDREP</sequence>
<evidence type="ECO:0000313" key="11">
    <source>
        <dbReference type="EMBL" id="HEB96050.1"/>
    </source>
</evidence>
<keyword evidence="5 9" id="KW-0812">Transmembrane</keyword>
<comment type="similarity">
    <text evidence="8 9">Belongs to the TRAP transporter small permease family.</text>
</comment>
<protein>
    <recommendedName>
        <fullName evidence="9">TRAP transporter small permease protein</fullName>
    </recommendedName>
</protein>
<organism evidence="11">
    <name type="scientific">Sedimenticola thiotaurini</name>
    <dbReference type="NCBI Taxonomy" id="1543721"/>
    <lineage>
        <taxon>Bacteria</taxon>
        <taxon>Pseudomonadati</taxon>
        <taxon>Pseudomonadota</taxon>
        <taxon>Gammaproteobacteria</taxon>
        <taxon>Chromatiales</taxon>
        <taxon>Sedimenticolaceae</taxon>
        <taxon>Sedimenticola</taxon>
    </lineage>
</organism>
<evidence type="ECO:0000259" key="10">
    <source>
        <dbReference type="Pfam" id="PF04290"/>
    </source>
</evidence>
<evidence type="ECO:0000256" key="7">
    <source>
        <dbReference type="ARBA" id="ARBA00023136"/>
    </source>
</evidence>
<dbReference type="Proteomes" id="UP000886251">
    <property type="component" value="Unassembled WGS sequence"/>
</dbReference>
<evidence type="ECO:0000256" key="2">
    <source>
        <dbReference type="ARBA" id="ARBA00022448"/>
    </source>
</evidence>
<dbReference type="InterPro" id="IPR055348">
    <property type="entry name" value="DctQ"/>
</dbReference>
<name>A0A831W8P3_9GAMM</name>
<accession>A0A831W8P3</accession>
<comment type="subunit">
    <text evidence="9">The complex comprises the extracytoplasmic solute receptor protein and the two transmembrane proteins.</text>
</comment>
<keyword evidence="3" id="KW-1003">Cell membrane</keyword>
<evidence type="ECO:0000256" key="1">
    <source>
        <dbReference type="ARBA" id="ARBA00004429"/>
    </source>
</evidence>
<dbReference type="PANTHER" id="PTHR35011:SF10">
    <property type="entry name" value="TRAP TRANSPORTER SMALL PERMEASE PROTEIN"/>
    <property type="match status" value="1"/>
</dbReference>
<reference evidence="11" key="1">
    <citation type="journal article" date="2020" name="mSystems">
        <title>Genome- and Community-Level Interaction Insights into Carbon Utilization and Element Cycling Functions of Hydrothermarchaeota in Hydrothermal Sediment.</title>
        <authorList>
            <person name="Zhou Z."/>
            <person name="Liu Y."/>
            <person name="Xu W."/>
            <person name="Pan J."/>
            <person name="Luo Z.H."/>
            <person name="Li M."/>
        </authorList>
    </citation>
    <scope>NUCLEOTIDE SEQUENCE [LARGE SCALE GENOMIC DNA]</scope>
    <source>
        <strain evidence="11">HyVt-443</strain>
    </source>
</reference>
<evidence type="ECO:0000256" key="6">
    <source>
        <dbReference type="ARBA" id="ARBA00022989"/>
    </source>
</evidence>
<feature type="transmembrane region" description="Helical" evidence="9">
    <location>
        <begin position="12"/>
        <end position="40"/>
    </location>
</feature>
<dbReference type="EMBL" id="DRKP01000072">
    <property type="protein sequence ID" value="HEB96050.1"/>
    <property type="molecule type" value="Genomic_DNA"/>
</dbReference>
<evidence type="ECO:0000256" key="9">
    <source>
        <dbReference type="RuleBase" id="RU369079"/>
    </source>
</evidence>
<evidence type="ECO:0000256" key="8">
    <source>
        <dbReference type="ARBA" id="ARBA00038436"/>
    </source>
</evidence>
<keyword evidence="4 9" id="KW-0997">Cell inner membrane</keyword>
<dbReference type="GO" id="GO:0022857">
    <property type="term" value="F:transmembrane transporter activity"/>
    <property type="evidence" value="ECO:0007669"/>
    <property type="project" value="UniProtKB-UniRule"/>
</dbReference>
<comment type="caution">
    <text evidence="11">The sequence shown here is derived from an EMBL/GenBank/DDBJ whole genome shotgun (WGS) entry which is preliminary data.</text>
</comment>
<feature type="transmembrane region" description="Helical" evidence="9">
    <location>
        <begin position="85"/>
        <end position="110"/>
    </location>
</feature>
<proteinExistence type="inferred from homology"/>
<gene>
    <name evidence="11" type="ORF">ENI96_06445</name>
</gene>
<comment type="subcellular location">
    <subcellularLocation>
        <location evidence="1 9">Cell inner membrane</location>
        <topology evidence="1 9">Multi-pass membrane protein</topology>
    </subcellularLocation>
</comment>
<comment type="function">
    <text evidence="9">Part of the tripartite ATP-independent periplasmic (TRAP) transport system.</text>
</comment>
<dbReference type="InterPro" id="IPR007387">
    <property type="entry name" value="TRAP_DctQ"/>
</dbReference>
<evidence type="ECO:0000256" key="4">
    <source>
        <dbReference type="ARBA" id="ARBA00022519"/>
    </source>
</evidence>
<keyword evidence="7 9" id="KW-0472">Membrane</keyword>
<feature type="transmembrane region" description="Helical" evidence="9">
    <location>
        <begin position="46"/>
        <end position="64"/>
    </location>
</feature>
<keyword evidence="6 9" id="KW-1133">Transmembrane helix</keyword>
<evidence type="ECO:0000256" key="5">
    <source>
        <dbReference type="ARBA" id="ARBA00022692"/>
    </source>
</evidence>
<keyword evidence="2 9" id="KW-0813">Transport</keyword>
<feature type="transmembrane region" description="Helical" evidence="9">
    <location>
        <begin position="122"/>
        <end position="146"/>
    </location>
</feature>
<dbReference type="AlphaFoldDB" id="A0A831W8P3"/>
<dbReference type="GO" id="GO:0005886">
    <property type="term" value="C:plasma membrane"/>
    <property type="evidence" value="ECO:0007669"/>
    <property type="project" value="UniProtKB-SubCell"/>
</dbReference>
<dbReference type="PANTHER" id="PTHR35011">
    <property type="entry name" value="2,3-DIKETO-L-GULONATE TRAP TRANSPORTER SMALL PERMEASE PROTEIN YIAM"/>
    <property type="match status" value="1"/>
</dbReference>